<keyword evidence="2" id="KW-1185">Reference proteome</keyword>
<gene>
    <name evidence="1" type="ORF">E2C01_026009</name>
</gene>
<evidence type="ECO:0000313" key="2">
    <source>
        <dbReference type="Proteomes" id="UP000324222"/>
    </source>
</evidence>
<organism evidence="1 2">
    <name type="scientific">Portunus trituberculatus</name>
    <name type="common">Swimming crab</name>
    <name type="synonym">Neptunus trituberculatus</name>
    <dbReference type="NCBI Taxonomy" id="210409"/>
    <lineage>
        <taxon>Eukaryota</taxon>
        <taxon>Metazoa</taxon>
        <taxon>Ecdysozoa</taxon>
        <taxon>Arthropoda</taxon>
        <taxon>Crustacea</taxon>
        <taxon>Multicrustacea</taxon>
        <taxon>Malacostraca</taxon>
        <taxon>Eumalacostraca</taxon>
        <taxon>Eucarida</taxon>
        <taxon>Decapoda</taxon>
        <taxon>Pleocyemata</taxon>
        <taxon>Brachyura</taxon>
        <taxon>Eubrachyura</taxon>
        <taxon>Portunoidea</taxon>
        <taxon>Portunidae</taxon>
        <taxon>Portuninae</taxon>
        <taxon>Portunus</taxon>
    </lineage>
</organism>
<accession>A0A5B7EJI1</accession>
<name>A0A5B7EJI1_PORTR</name>
<reference evidence="1 2" key="1">
    <citation type="submission" date="2019-05" db="EMBL/GenBank/DDBJ databases">
        <title>Another draft genome of Portunus trituberculatus and its Hox gene families provides insights of decapod evolution.</title>
        <authorList>
            <person name="Jeong J.-H."/>
            <person name="Song I."/>
            <person name="Kim S."/>
            <person name="Choi T."/>
            <person name="Kim D."/>
            <person name="Ryu S."/>
            <person name="Kim W."/>
        </authorList>
    </citation>
    <scope>NUCLEOTIDE SEQUENCE [LARGE SCALE GENOMIC DNA]</scope>
    <source>
        <tissue evidence="1">Muscle</tissue>
    </source>
</reference>
<dbReference type="AlphaFoldDB" id="A0A5B7EJI1"/>
<sequence>MGVFGRSCEAHFTTLDSAQYDGRRPLPRSFTLSAAPLNKHHKSRVQVVLLACKEDMVSPAFLIESDDLKIVEKVDGIKMVASNAISFLASRVCE</sequence>
<proteinExistence type="predicted"/>
<dbReference type="EMBL" id="VSRR010002673">
    <property type="protein sequence ID" value="MPC32684.1"/>
    <property type="molecule type" value="Genomic_DNA"/>
</dbReference>
<evidence type="ECO:0000313" key="1">
    <source>
        <dbReference type="EMBL" id="MPC32684.1"/>
    </source>
</evidence>
<protein>
    <submittedName>
        <fullName evidence="1">Uncharacterized protein</fullName>
    </submittedName>
</protein>
<comment type="caution">
    <text evidence="1">The sequence shown here is derived from an EMBL/GenBank/DDBJ whole genome shotgun (WGS) entry which is preliminary data.</text>
</comment>
<dbReference type="Proteomes" id="UP000324222">
    <property type="component" value="Unassembled WGS sequence"/>
</dbReference>